<comment type="catalytic activity">
    <reaction evidence="10">
        <text>(R)-2-hydroxyglutarate + NAD(+) = 2-oxoglutarate + NADH + H(+)</text>
        <dbReference type="Rhea" id="RHEA:49612"/>
        <dbReference type="ChEBI" id="CHEBI:15378"/>
        <dbReference type="ChEBI" id="CHEBI:15801"/>
        <dbReference type="ChEBI" id="CHEBI:16810"/>
        <dbReference type="ChEBI" id="CHEBI:57540"/>
        <dbReference type="ChEBI" id="CHEBI:57945"/>
        <dbReference type="EC" id="1.1.1.399"/>
    </reaction>
</comment>
<dbReference type="PATRIC" id="fig|1191523.3.peg.1505"/>
<evidence type="ECO:0000256" key="5">
    <source>
        <dbReference type="ARBA" id="ARBA00013143"/>
    </source>
</evidence>
<dbReference type="SUPFAM" id="SSF55021">
    <property type="entry name" value="ACT-like"/>
    <property type="match status" value="1"/>
</dbReference>
<dbReference type="InterPro" id="IPR029753">
    <property type="entry name" value="D-isomer_DH_CS"/>
</dbReference>
<comment type="function">
    <text evidence="1">Catalyzes the reversible oxidation of 3-phospho-D-glycerate to 3-phosphonooxypyruvate, the first step of the phosphorylated L-serine biosynthesis pathway. Also catalyzes the reversible oxidation of 2-hydroxyglutarate to 2-oxoglutarate.</text>
</comment>
<evidence type="ECO:0000256" key="8">
    <source>
        <dbReference type="ARBA" id="ARBA00023027"/>
    </source>
</evidence>
<evidence type="ECO:0000256" key="1">
    <source>
        <dbReference type="ARBA" id="ARBA00003800"/>
    </source>
</evidence>
<dbReference type="Proteomes" id="UP000009011">
    <property type="component" value="Chromosome"/>
</dbReference>
<dbReference type="GO" id="GO:0051287">
    <property type="term" value="F:NAD binding"/>
    <property type="evidence" value="ECO:0007669"/>
    <property type="project" value="InterPro"/>
</dbReference>
<dbReference type="InterPro" id="IPR036291">
    <property type="entry name" value="NAD(P)-bd_dom_sf"/>
</dbReference>
<dbReference type="SUPFAM" id="SSF51735">
    <property type="entry name" value="NAD(P)-binding Rossmann-fold domains"/>
    <property type="match status" value="1"/>
</dbReference>
<dbReference type="HOGENOM" id="CLU_019796_9_2_10"/>
<dbReference type="SUPFAM" id="SSF52283">
    <property type="entry name" value="Formate/glycerate dehydrogenase catalytic domain-like"/>
    <property type="match status" value="1"/>
</dbReference>
<dbReference type="AlphaFoldDB" id="I6Z667"/>
<dbReference type="Gene3D" id="3.30.70.260">
    <property type="match status" value="1"/>
</dbReference>
<evidence type="ECO:0000256" key="2">
    <source>
        <dbReference type="ARBA" id="ARBA00005216"/>
    </source>
</evidence>
<evidence type="ECO:0000256" key="4">
    <source>
        <dbReference type="ARBA" id="ARBA00013001"/>
    </source>
</evidence>
<proteinExistence type="inferred from homology"/>
<evidence type="ECO:0000256" key="6">
    <source>
        <dbReference type="ARBA" id="ARBA00021582"/>
    </source>
</evidence>
<comment type="similarity">
    <text evidence="3 12">Belongs to the D-isomer specific 2-hydroxyacid dehydrogenase family.</text>
</comment>
<dbReference type="InterPro" id="IPR006140">
    <property type="entry name" value="D-isomer_DH_NAD-bd"/>
</dbReference>
<dbReference type="PANTHER" id="PTHR43761">
    <property type="entry name" value="D-ISOMER SPECIFIC 2-HYDROXYACID DEHYDROGENASE FAMILY PROTEIN (AFU_ORTHOLOGUE AFUA_1G13630)"/>
    <property type="match status" value="1"/>
</dbReference>
<dbReference type="NCBIfam" id="NF008759">
    <property type="entry name" value="PRK11790.1"/>
    <property type="match status" value="1"/>
</dbReference>
<dbReference type="Pfam" id="PF00389">
    <property type="entry name" value="2-Hacid_dh"/>
    <property type="match status" value="1"/>
</dbReference>
<dbReference type="Gene3D" id="3.40.50.720">
    <property type="entry name" value="NAD(P)-binding Rossmann-like Domain"/>
    <property type="match status" value="2"/>
</dbReference>
<dbReference type="GO" id="GO:0006564">
    <property type="term" value="P:L-serine biosynthetic process"/>
    <property type="evidence" value="ECO:0007669"/>
    <property type="project" value="UniProtKB-ARBA"/>
</dbReference>
<evidence type="ECO:0000256" key="3">
    <source>
        <dbReference type="ARBA" id="ARBA00005854"/>
    </source>
</evidence>
<dbReference type="EC" id="1.1.1.95" evidence="5"/>
<dbReference type="CDD" id="cd12176">
    <property type="entry name" value="PGDH_3"/>
    <property type="match status" value="1"/>
</dbReference>
<evidence type="ECO:0000256" key="10">
    <source>
        <dbReference type="ARBA" id="ARBA00048126"/>
    </source>
</evidence>
<comment type="pathway">
    <text evidence="2">Amino-acid biosynthesis; L-serine biosynthesis; L-serine from 3-phospho-D-glycerate: step 1/3.</text>
</comment>
<dbReference type="InterPro" id="IPR029752">
    <property type="entry name" value="D-isomer_DH_CS1"/>
</dbReference>
<organism evidence="14 15">
    <name type="scientific">Melioribacter roseus (strain DSM 23840 / JCM 17771 / VKM B-2668 / P3M-2)</name>
    <dbReference type="NCBI Taxonomy" id="1191523"/>
    <lineage>
        <taxon>Bacteria</taxon>
        <taxon>Pseudomonadati</taxon>
        <taxon>Ignavibacteriota</taxon>
        <taxon>Ignavibacteria</taxon>
        <taxon>Ignavibacteriales</taxon>
        <taxon>Melioribacteraceae</taxon>
        <taxon>Melioribacter</taxon>
    </lineage>
</organism>
<dbReference type="InterPro" id="IPR054480">
    <property type="entry name" value="AHAS_small-like_ACT"/>
</dbReference>
<dbReference type="PANTHER" id="PTHR43761:SF1">
    <property type="entry name" value="D-ISOMER SPECIFIC 2-HYDROXYACID DEHYDROGENASE CATALYTIC DOMAIN-CONTAINING PROTEIN-RELATED"/>
    <property type="match status" value="1"/>
</dbReference>
<reference evidence="14 15" key="1">
    <citation type="journal article" date="2013" name="PLoS ONE">
        <title>Genomic analysis of Melioribacter roseus, facultatively anaerobic organotrophic bacterium representing a novel deep lineage within Bacteriodetes/Chlorobi group.</title>
        <authorList>
            <person name="Kadnikov V.V."/>
            <person name="Mardanov A.V."/>
            <person name="Podosokorskaya O.A."/>
            <person name="Gavrilov S.N."/>
            <person name="Kublanov I.V."/>
            <person name="Beletsky A.V."/>
            <person name="Bonch-Osmolovskaya E.A."/>
            <person name="Ravin N.V."/>
        </authorList>
    </citation>
    <scope>NUCLEOTIDE SEQUENCE [LARGE SCALE GENOMIC DNA]</scope>
    <source>
        <strain evidence="15">JCM 17771 / P3M-2</strain>
    </source>
</reference>
<dbReference type="Pfam" id="PF02826">
    <property type="entry name" value="2-Hacid_dh_C"/>
    <property type="match status" value="1"/>
</dbReference>
<dbReference type="RefSeq" id="WP_014856089.1">
    <property type="nucleotide sequence ID" value="NC_018178.1"/>
</dbReference>
<evidence type="ECO:0000256" key="9">
    <source>
        <dbReference type="ARBA" id="ARBA00030455"/>
    </source>
</evidence>
<dbReference type="CDD" id="cd04901">
    <property type="entry name" value="ACT_3PGDH"/>
    <property type="match status" value="1"/>
</dbReference>
<dbReference type="GO" id="GO:0004617">
    <property type="term" value="F:phosphoglycerate dehydrogenase activity"/>
    <property type="evidence" value="ECO:0007669"/>
    <property type="project" value="UniProtKB-EC"/>
</dbReference>
<evidence type="ECO:0000256" key="12">
    <source>
        <dbReference type="RuleBase" id="RU003719"/>
    </source>
</evidence>
<evidence type="ECO:0000313" key="14">
    <source>
        <dbReference type="EMBL" id="AFN74655.1"/>
    </source>
</evidence>
<dbReference type="FunFam" id="3.40.50.720:FF:000041">
    <property type="entry name" value="D-3-phosphoglycerate dehydrogenase"/>
    <property type="match status" value="1"/>
</dbReference>
<dbReference type="PROSITE" id="PS51671">
    <property type="entry name" value="ACT"/>
    <property type="match status" value="1"/>
</dbReference>
<dbReference type="STRING" id="1191523.MROS_1418"/>
<dbReference type="InterPro" id="IPR050418">
    <property type="entry name" value="D-iso_2-hydroxyacid_DH_PdxB"/>
</dbReference>
<dbReference type="InterPro" id="IPR045865">
    <property type="entry name" value="ACT-like_dom_sf"/>
</dbReference>
<feature type="domain" description="ACT" evidence="13">
    <location>
        <begin position="341"/>
        <end position="411"/>
    </location>
</feature>
<dbReference type="InterPro" id="IPR006139">
    <property type="entry name" value="D-isomer_2_OHA_DH_cat_dom"/>
</dbReference>
<dbReference type="InterPro" id="IPR002912">
    <property type="entry name" value="ACT_dom"/>
</dbReference>
<keyword evidence="7 12" id="KW-0560">Oxidoreductase</keyword>
<evidence type="ECO:0000256" key="7">
    <source>
        <dbReference type="ARBA" id="ARBA00023002"/>
    </source>
</evidence>
<dbReference type="EC" id="1.1.1.399" evidence="4"/>
<gene>
    <name evidence="14" type="ordered locus">MROS_1418</name>
</gene>
<dbReference type="PROSITE" id="PS00671">
    <property type="entry name" value="D_2_HYDROXYACID_DH_3"/>
    <property type="match status" value="1"/>
</dbReference>
<dbReference type="KEGG" id="mro:MROS_1418"/>
<evidence type="ECO:0000313" key="15">
    <source>
        <dbReference type="Proteomes" id="UP000009011"/>
    </source>
</evidence>
<sequence length="411" mass="45801">MGKTYSLPKEKIKILLLEGVHPNAVEYFRNNEFSNIEYLKTSLEGDELIEKIRDAHIIGIRSRTHLTEDVLKYAKKLFAIGCYSIGTNQVDLDAARMRGIPVFNAPFSNTRSVAELVVAEIIFLMRGIAEKNILAHQGLWLKEAKNSYEVRGKTLGIVGYGHIGSQVSILAESLGMNVYYYDIVKKLSLGNSKPCDSLDELLKISDVVTLHVPETELTKNMIAQEQLSLMKKGSYLINSSRGTVVNLNDLAEFIESGHIAGAAIDVFPEEPVSNEEKFVSILQKFNNVILTPHIGGSTCEAQANIGLEVSEKLVQYCDVGSTIGATNFVQISLAPNINRQRYLHIHHNKPGVMNKISKVFTSRKLNIAAQYLQTDPYIGYVIIDIDSREMSGEIMKELKAIPETIKTRMLL</sequence>
<evidence type="ECO:0000256" key="11">
    <source>
        <dbReference type="ARBA" id="ARBA00048731"/>
    </source>
</evidence>
<dbReference type="EMBL" id="CP003557">
    <property type="protein sequence ID" value="AFN74655.1"/>
    <property type="molecule type" value="Genomic_DNA"/>
</dbReference>
<dbReference type="PROSITE" id="PS00065">
    <property type="entry name" value="D_2_HYDROXYACID_DH_1"/>
    <property type="match status" value="1"/>
</dbReference>
<evidence type="ECO:0000259" key="13">
    <source>
        <dbReference type="PROSITE" id="PS51671"/>
    </source>
</evidence>
<dbReference type="GO" id="GO:0047545">
    <property type="term" value="F:(S)-2-hydroxyglutarate dehydrogenase activity"/>
    <property type="evidence" value="ECO:0007669"/>
    <property type="project" value="UniProtKB-ARBA"/>
</dbReference>
<comment type="catalytic activity">
    <reaction evidence="11">
        <text>(2R)-3-phosphoglycerate + NAD(+) = 3-phosphooxypyruvate + NADH + H(+)</text>
        <dbReference type="Rhea" id="RHEA:12641"/>
        <dbReference type="ChEBI" id="CHEBI:15378"/>
        <dbReference type="ChEBI" id="CHEBI:18110"/>
        <dbReference type="ChEBI" id="CHEBI:57540"/>
        <dbReference type="ChEBI" id="CHEBI:57945"/>
        <dbReference type="ChEBI" id="CHEBI:58272"/>
        <dbReference type="EC" id="1.1.1.95"/>
    </reaction>
</comment>
<dbReference type="OrthoDB" id="9777288at2"/>
<accession>I6Z667</accession>
<dbReference type="UniPathway" id="UPA00135">
    <property type="reaction ID" value="UER00196"/>
</dbReference>
<keyword evidence="8" id="KW-0520">NAD</keyword>
<dbReference type="eggNOG" id="COG0111">
    <property type="taxonomic scope" value="Bacteria"/>
</dbReference>
<dbReference type="Pfam" id="PF22629">
    <property type="entry name" value="ACT_AHAS_ss"/>
    <property type="match status" value="1"/>
</dbReference>
<name>I6Z667_MELRP</name>
<protein>
    <recommendedName>
        <fullName evidence="6">D-3-phosphoglycerate dehydrogenase</fullName>
        <ecNumber evidence="4">1.1.1.399</ecNumber>
        <ecNumber evidence="5">1.1.1.95</ecNumber>
    </recommendedName>
    <alternativeName>
        <fullName evidence="9">2-oxoglutarate reductase</fullName>
    </alternativeName>
</protein>
<keyword evidence="15" id="KW-1185">Reference proteome</keyword>